<dbReference type="SUPFAM" id="SSF51735">
    <property type="entry name" value="NAD(P)-binding Rossmann-fold domains"/>
    <property type="match status" value="1"/>
</dbReference>
<dbReference type="InterPro" id="IPR028939">
    <property type="entry name" value="P5C_Rdtase_cat_N"/>
</dbReference>
<gene>
    <name evidence="2" type="ORF">METZ01_LOCUS347968</name>
</gene>
<feature type="non-terminal residue" evidence="2">
    <location>
        <position position="77"/>
    </location>
</feature>
<name>A0A382RBL3_9ZZZZ</name>
<dbReference type="AlphaFoldDB" id="A0A382RBL3"/>
<dbReference type="InterPro" id="IPR036291">
    <property type="entry name" value="NAD(P)-bd_dom_sf"/>
</dbReference>
<accession>A0A382RBL3</accession>
<evidence type="ECO:0000259" key="1">
    <source>
        <dbReference type="Pfam" id="PF03807"/>
    </source>
</evidence>
<organism evidence="2">
    <name type="scientific">marine metagenome</name>
    <dbReference type="NCBI Taxonomy" id="408172"/>
    <lineage>
        <taxon>unclassified sequences</taxon>
        <taxon>metagenomes</taxon>
        <taxon>ecological metagenomes</taxon>
    </lineage>
</organism>
<protein>
    <recommendedName>
        <fullName evidence="1">Pyrroline-5-carboxylate reductase catalytic N-terminal domain-containing protein</fullName>
    </recommendedName>
</protein>
<dbReference type="EMBL" id="UINC01120556">
    <property type="protein sequence ID" value="SVC95114.1"/>
    <property type="molecule type" value="Genomic_DNA"/>
</dbReference>
<feature type="domain" description="Pyrroline-5-carboxylate reductase catalytic N-terminal" evidence="1">
    <location>
        <begin position="42"/>
        <end position="76"/>
    </location>
</feature>
<dbReference type="Gene3D" id="3.40.50.720">
    <property type="entry name" value="NAD(P)-binding Rossmann-like Domain"/>
    <property type="match status" value="1"/>
</dbReference>
<dbReference type="Pfam" id="PF03807">
    <property type="entry name" value="F420_oxidored"/>
    <property type="match status" value="1"/>
</dbReference>
<reference evidence="2" key="1">
    <citation type="submission" date="2018-05" db="EMBL/GenBank/DDBJ databases">
        <authorList>
            <person name="Lanie J.A."/>
            <person name="Ng W.-L."/>
            <person name="Kazmierczak K.M."/>
            <person name="Andrzejewski T.M."/>
            <person name="Davidsen T.M."/>
            <person name="Wayne K.J."/>
            <person name="Tettelin H."/>
            <person name="Glass J.I."/>
            <person name="Rusch D."/>
            <person name="Podicherti R."/>
            <person name="Tsui H.-C.T."/>
            <person name="Winkler M.E."/>
        </authorList>
    </citation>
    <scope>NUCLEOTIDE SEQUENCE</scope>
</reference>
<evidence type="ECO:0000313" key="2">
    <source>
        <dbReference type="EMBL" id="SVC95114.1"/>
    </source>
</evidence>
<proteinExistence type="predicted"/>
<sequence length="77" mass="8153">MKLSGKKMAPARCCAMAVVMCVAPYFAIAAPNLQAQDRDPTQIGIIGSGTMGGPMGLLWAQAGHEILYSSRNPDQLM</sequence>